<evidence type="ECO:0000256" key="2">
    <source>
        <dbReference type="ARBA" id="ARBA00022803"/>
    </source>
</evidence>
<keyword evidence="1" id="KW-0677">Repeat</keyword>
<reference evidence="4" key="2">
    <citation type="journal article" date="2021" name="Microorganisms">
        <title>Extensive Genome Exploration of Clostridium botulinum Group III Field Strains.</title>
        <authorList>
            <person name="Fillo S."/>
            <person name="Giordani F."/>
            <person name="Tonon E."/>
            <person name="Drigo I."/>
            <person name="Anselmo A."/>
            <person name="Fortunato A."/>
            <person name="Lista F."/>
            <person name="Bano L."/>
        </authorList>
    </citation>
    <scope>NUCLEOTIDE SEQUENCE</scope>
    <source>
        <strain evidence="4">IZSVe-TV_9877_3_12</strain>
    </source>
</reference>
<name>A0A9Q3V7I1_CLOBO</name>
<feature type="repeat" description="TPR" evidence="3">
    <location>
        <begin position="88"/>
        <end position="121"/>
    </location>
</feature>
<protein>
    <submittedName>
        <fullName evidence="4">Tetratricopeptide repeat protein</fullName>
    </submittedName>
</protein>
<sequence>MKYKYKLFTFNYFYANFKEDTMSYFENANNLYNQKEYKKAIDIYKKAIEYKENTTASLYNTAVCFIKLGDYKRAIPLLRSAISEKRDSRYYFNLGYCYSMLKDNKNALVNFNTAWALNNDDKDCEKAINLIINNYKNKKF</sequence>
<dbReference type="SUPFAM" id="SSF48452">
    <property type="entry name" value="TPR-like"/>
    <property type="match status" value="1"/>
</dbReference>
<comment type="caution">
    <text evidence="4">The sequence shown here is derived from an EMBL/GenBank/DDBJ whole genome shotgun (WGS) entry which is preliminary data.</text>
</comment>
<dbReference type="Pfam" id="PF12895">
    <property type="entry name" value="ANAPC3"/>
    <property type="match status" value="1"/>
</dbReference>
<dbReference type="PANTHER" id="PTHR44186">
    <property type="match status" value="1"/>
</dbReference>
<evidence type="ECO:0000256" key="1">
    <source>
        <dbReference type="ARBA" id="ARBA00022737"/>
    </source>
</evidence>
<dbReference type="AlphaFoldDB" id="A0A9Q3V7I1"/>
<dbReference type="EMBL" id="JAAMYB010000001">
    <property type="protein sequence ID" value="MCD3193875.1"/>
    <property type="molecule type" value="Genomic_DNA"/>
</dbReference>
<feature type="repeat" description="TPR" evidence="3">
    <location>
        <begin position="21"/>
        <end position="54"/>
    </location>
</feature>
<evidence type="ECO:0000313" key="4">
    <source>
        <dbReference type="EMBL" id="MCD3193875.1"/>
    </source>
</evidence>
<dbReference type="Gene3D" id="1.25.40.10">
    <property type="entry name" value="Tetratricopeptide repeat domain"/>
    <property type="match status" value="1"/>
</dbReference>
<evidence type="ECO:0000313" key="5">
    <source>
        <dbReference type="Proteomes" id="UP000813637"/>
    </source>
</evidence>
<dbReference type="GeneID" id="66317966"/>
<dbReference type="RefSeq" id="WP_072060536.1">
    <property type="nucleotide sequence ID" value="NZ_JAAMYB010000001.1"/>
</dbReference>
<organism evidence="4 5">
    <name type="scientific">Clostridium botulinum C</name>
    <dbReference type="NCBI Taxonomy" id="36828"/>
    <lineage>
        <taxon>Bacteria</taxon>
        <taxon>Bacillati</taxon>
        <taxon>Bacillota</taxon>
        <taxon>Clostridia</taxon>
        <taxon>Eubacteriales</taxon>
        <taxon>Clostridiaceae</taxon>
        <taxon>Clostridium</taxon>
    </lineage>
</organism>
<gene>
    <name evidence="4" type="ORF">G8S53_01040</name>
</gene>
<keyword evidence="2 3" id="KW-0802">TPR repeat</keyword>
<proteinExistence type="predicted"/>
<dbReference type="Pfam" id="PF13181">
    <property type="entry name" value="TPR_8"/>
    <property type="match status" value="1"/>
</dbReference>
<dbReference type="Proteomes" id="UP000813637">
    <property type="component" value="Unassembled WGS sequence"/>
</dbReference>
<dbReference type="PANTHER" id="PTHR44186:SF1">
    <property type="entry name" value="BARDET-BIEDL SYNDROME 4 PROTEIN"/>
    <property type="match status" value="1"/>
</dbReference>
<reference evidence="4" key="1">
    <citation type="submission" date="2020-02" db="EMBL/GenBank/DDBJ databases">
        <authorList>
            <person name="Fillo S."/>
            <person name="Giordani F."/>
            <person name="Tonon E."/>
            <person name="Drigo I."/>
            <person name="Anselmo A."/>
            <person name="Fortunato A."/>
            <person name="Bano L."/>
            <person name="Lista F."/>
        </authorList>
    </citation>
    <scope>NUCLEOTIDE SEQUENCE</scope>
    <source>
        <strain evidence="4">IZSVe-TV_9877_3_12</strain>
    </source>
</reference>
<dbReference type="PROSITE" id="PS50005">
    <property type="entry name" value="TPR"/>
    <property type="match status" value="2"/>
</dbReference>
<evidence type="ECO:0000256" key="3">
    <source>
        <dbReference type="PROSITE-ProRule" id="PRU00339"/>
    </source>
</evidence>
<accession>A0A9Q3V7I1</accession>
<dbReference type="SMART" id="SM00028">
    <property type="entry name" value="TPR"/>
    <property type="match status" value="3"/>
</dbReference>
<dbReference type="InterPro" id="IPR011990">
    <property type="entry name" value="TPR-like_helical_dom_sf"/>
</dbReference>
<dbReference type="InterPro" id="IPR019734">
    <property type="entry name" value="TPR_rpt"/>
</dbReference>